<keyword evidence="25" id="KW-1185">Reference proteome</keyword>
<keyword evidence="14" id="KW-0539">Nucleus</keyword>
<evidence type="ECO:0000256" key="17">
    <source>
        <dbReference type="ARBA" id="ARBA00044969"/>
    </source>
</evidence>
<dbReference type="InterPro" id="IPR006555">
    <property type="entry name" value="ATP-dep_Helicase_C"/>
</dbReference>
<comment type="similarity">
    <text evidence="3">Belongs to the DEAD box helicase family. DEAH subfamily. DDX11/CHL1 sub-subfamily.</text>
</comment>
<evidence type="ECO:0000256" key="8">
    <source>
        <dbReference type="ARBA" id="ARBA00022801"/>
    </source>
</evidence>
<dbReference type="GO" id="GO:0006974">
    <property type="term" value="P:DNA damage response"/>
    <property type="evidence" value="ECO:0007669"/>
    <property type="project" value="UniProtKB-ARBA"/>
</dbReference>
<dbReference type="NCBIfam" id="TIGR00604">
    <property type="entry name" value="rad3"/>
    <property type="match status" value="1"/>
</dbReference>
<dbReference type="SUPFAM" id="SSF52540">
    <property type="entry name" value="P-loop containing nucleoside triphosphate hydrolases"/>
    <property type="match status" value="1"/>
</dbReference>
<dbReference type="EC" id="5.6.2.3" evidence="17"/>
<evidence type="ECO:0000256" key="2">
    <source>
        <dbReference type="ARBA" id="ARBA00004123"/>
    </source>
</evidence>
<evidence type="ECO:0000256" key="15">
    <source>
        <dbReference type="ARBA" id="ARBA00023306"/>
    </source>
</evidence>
<dbReference type="InterPro" id="IPR002464">
    <property type="entry name" value="DNA/RNA_helicase_DEAH_CS"/>
</dbReference>
<feature type="domain" description="Helicase ATP-binding" evidence="23">
    <location>
        <begin position="182"/>
        <end position="585"/>
    </location>
</feature>
<keyword evidence="10" id="KW-0067">ATP-binding</keyword>
<evidence type="ECO:0000256" key="18">
    <source>
        <dbReference type="ARBA" id="ARBA00044998"/>
    </source>
</evidence>
<dbReference type="InterPro" id="IPR027417">
    <property type="entry name" value="P-loop_NTPase"/>
</dbReference>
<name>A0A6H0XY98_9PEZI</name>
<evidence type="ECO:0000256" key="7">
    <source>
        <dbReference type="ARBA" id="ARBA00022741"/>
    </source>
</evidence>
<evidence type="ECO:0000313" key="25">
    <source>
        <dbReference type="Proteomes" id="UP000503462"/>
    </source>
</evidence>
<dbReference type="Pfam" id="PF11712">
    <property type="entry name" value="Vma12"/>
    <property type="match status" value="1"/>
</dbReference>
<dbReference type="GO" id="GO:0006139">
    <property type="term" value="P:nucleobase-containing compound metabolic process"/>
    <property type="evidence" value="ECO:0007669"/>
    <property type="project" value="InterPro"/>
</dbReference>
<dbReference type="GO" id="GO:0034085">
    <property type="term" value="P:establishment of sister chromatid cohesion"/>
    <property type="evidence" value="ECO:0007669"/>
    <property type="project" value="TreeGrafter"/>
</dbReference>
<dbReference type="InterPro" id="IPR013020">
    <property type="entry name" value="Rad3/Chl1-like"/>
</dbReference>
<keyword evidence="6" id="KW-0479">Metal-binding</keyword>
<dbReference type="Gene3D" id="3.40.50.300">
    <property type="entry name" value="P-loop containing nucleotide triphosphate hydrolases"/>
    <property type="match status" value="3"/>
</dbReference>
<evidence type="ECO:0000259" key="23">
    <source>
        <dbReference type="PROSITE" id="PS51193"/>
    </source>
</evidence>
<dbReference type="InterPro" id="IPR014013">
    <property type="entry name" value="Helic_SF1/SF2_ATP-bd_DinG/Rad3"/>
</dbReference>
<dbReference type="InterPro" id="IPR021013">
    <property type="entry name" value="ATPase_Vma12"/>
</dbReference>
<dbReference type="InterPro" id="IPR045028">
    <property type="entry name" value="DinG/Rad3-like"/>
</dbReference>
<evidence type="ECO:0000256" key="12">
    <source>
        <dbReference type="ARBA" id="ARBA00023014"/>
    </source>
</evidence>
<dbReference type="InterPro" id="IPR006554">
    <property type="entry name" value="Helicase-like_DEXD_c2"/>
</dbReference>
<dbReference type="CDD" id="cd18788">
    <property type="entry name" value="SF2_C_XPD"/>
    <property type="match status" value="1"/>
</dbReference>
<evidence type="ECO:0000256" key="19">
    <source>
        <dbReference type="ARBA" id="ARBA00045008"/>
    </source>
</evidence>
<dbReference type="Proteomes" id="UP000503462">
    <property type="component" value="Chromosome 3"/>
</dbReference>
<dbReference type="OrthoDB" id="267079at2759"/>
<evidence type="ECO:0000256" key="11">
    <source>
        <dbReference type="ARBA" id="ARBA00023004"/>
    </source>
</evidence>
<dbReference type="EMBL" id="CP051141">
    <property type="protein sequence ID" value="QIW99732.1"/>
    <property type="molecule type" value="Genomic_DNA"/>
</dbReference>
<keyword evidence="13" id="KW-0413">Isomerase</keyword>
<keyword evidence="22" id="KW-0472">Membrane</keyword>
<evidence type="ECO:0000256" key="4">
    <source>
        <dbReference type="ARBA" id="ARBA00016387"/>
    </source>
</evidence>
<dbReference type="Pfam" id="PF13307">
    <property type="entry name" value="Helicase_C_2"/>
    <property type="match status" value="1"/>
</dbReference>
<dbReference type="PROSITE" id="PS00690">
    <property type="entry name" value="DEAH_ATP_HELICASE"/>
    <property type="match status" value="1"/>
</dbReference>
<keyword evidence="8" id="KW-0378">Hydrolase</keyword>
<dbReference type="PANTHER" id="PTHR11472:SF41">
    <property type="entry name" value="ATP-DEPENDENT DNA HELICASE DDX11-RELATED"/>
    <property type="match status" value="1"/>
</dbReference>
<dbReference type="GO" id="GO:0051536">
    <property type="term" value="F:iron-sulfur cluster binding"/>
    <property type="evidence" value="ECO:0007669"/>
    <property type="project" value="UniProtKB-KW"/>
</dbReference>
<comment type="catalytic activity">
    <reaction evidence="21">
        <text>ATP + H2O = ADP + phosphate + H(+)</text>
        <dbReference type="Rhea" id="RHEA:13065"/>
        <dbReference type="ChEBI" id="CHEBI:15377"/>
        <dbReference type="ChEBI" id="CHEBI:15378"/>
        <dbReference type="ChEBI" id="CHEBI:30616"/>
        <dbReference type="ChEBI" id="CHEBI:43474"/>
        <dbReference type="ChEBI" id="CHEBI:456216"/>
        <dbReference type="EC" id="5.6.2.3"/>
    </reaction>
</comment>
<keyword evidence="11" id="KW-0408">Iron</keyword>
<dbReference type="GO" id="GO:0070072">
    <property type="term" value="P:vacuolar proton-transporting V-type ATPase complex assembly"/>
    <property type="evidence" value="ECO:0007669"/>
    <property type="project" value="InterPro"/>
</dbReference>
<gene>
    <name evidence="24" type="ORF">AMS68_005250</name>
</gene>
<dbReference type="GO" id="GO:0016818">
    <property type="term" value="F:hydrolase activity, acting on acid anhydrides, in phosphorus-containing anhydrides"/>
    <property type="evidence" value="ECO:0007669"/>
    <property type="project" value="InterPro"/>
</dbReference>
<keyword evidence="15" id="KW-0131">Cell cycle</keyword>
<evidence type="ECO:0000256" key="1">
    <source>
        <dbReference type="ARBA" id="ARBA00001966"/>
    </source>
</evidence>
<protein>
    <recommendedName>
        <fullName evidence="5">ATP-dependent DNA helicase CHL1</fullName>
        <ecNumber evidence="17">5.6.2.3</ecNumber>
    </recommendedName>
    <alternativeName>
        <fullName evidence="4">ATP-dependent DNA helicase chl1</fullName>
    </alternativeName>
    <alternativeName>
        <fullName evidence="16">Chromosome loss protein 1</fullName>
    </alternativeName>
    <alternativeName>
        <fullName evidence="18 19">DNA 5'-3' helicase CHL1</fullName>
    </alternativeName>
</protein>
<keyword evidence="12" id="KW-0411">Iron-sulfur</keyword>
<evidence type="ECO:0000256" key="9">
    <source>
        <dbReference type="ARBA" id="ARBA00022806"/>
    </source>
</evidence>
<reference evidence="24 25" key="1">
    <citation type="journal article" date="2016" name="Sci. Rep.">
        <title>Peltaster fructicola genome reveals evolution from an invasive phytopathogen to an ectophytic parasite.</title>
        <authorList>
            <person name="Xu C."/>
            <person name="Chen H."/>
            <person name="Gleason M.L."/>
            <person name="Xu J.R."/>
            <person name="Liu H."/>
            <person name="Zhang R."/>
            <person name="Sun G."/>
        </authorList>
    </citation>
    <scope>NUCLEOTIDE SEQUENCE [LARGE SCALE GENOMIC DNA]</scope>
    <source>
        <strain evidence="24 25">LNHT1506</strain>
    </source>
</reference>
<dbReference type="SMART" id="SM00491">
    <property type="entry name" value="HELICc2"/>
    <property type="match status" value="1"/>
</dbReference>
<dbReference type="GO" id="GO:0043139">
    <property type="term" value="F:5'-3' DNA helicase activity"/>
    <property type="evidence" value="ECO:0007669"/>
    <property type="project" value="UniProtKB-EC"/>
</dbReference>
<evidence type="ECO:0000256" key="22">
    <source>
        <dbReference type="SAM" id="Phobius"/>
    </source>
</evidence>
<proteinExistence type="inferred from homology"/>
<evidence type="ECO:0000256" key="14">
    <source>
        <dbReference type="ARBA" id="ARBA00023242"/>
    </source>
</evidence>
<dbReference type="InterPro" id="IPR010614">
    <property type="entry name" value="RAD3-like_helicase_DEAD"/>
</dbReference>
<dbReference type="Pfam" id="PF06733">
    <property type="entry name" value="DEAD_2"/>
    <property type="match status" value="1"/>
</dbReference>
<evidence type="ECO:0000256" key="6">
    <source>
        <dbReference type="ARBA" id="ARBA00022723"/>
    </source>
</evidence>
<dbReference type="FunFam" id="3.40.50.300:FF:001372">
    <property type="entry name" value="ATP-dependent DNA helicase chl1"/>
    <property type="match status" value="1"/>
</dbReference>
<organism evidence="24 25">
    <name type="scientific">Peltaster fructicola</name>
    <dbReference type="NCBI Taxonomy" id="286661"/>
    <lineage>
        <taxon>Eukaryota</taxon>
        <taxon>Fungi</taxon>
        <taxon>Dikarya</taxon>
        <taxon>Ascomycota</taxon>
        <taxon>Pezizomycotina</taxon>
        <taxon>Dothideomycetes</taxon>
        <taxon>Dothideomycetes incertae sedis</taxon>
        <taxon>Peltaster</taxon>
    </lineage>
</organism>
<evidence type="ECO:0000256" key="13">
    <source>
        <dbReference type="ARBA" id="ARBA00023235"/>
    </source>
</evidence>
<evidence type="ECO:0000256" key="5">
    <source>
        <dbReference type="ARBA" id="ARBA00017386"/>
    </source>
</evidence>
<accession>A0A6H0XY98</accession>
<comment type="subcellular location">
    <subcellularLocation>
        <location evidence="2">Nucleus</location>
    </subcellularLocation>
</comment>
<feature type="transmembrane region" description="Helical" evidence="22">
    <location>
        <begin position="157"/>
        <end position="175"/>
    </location>
</feature>
<evidence type="ECO:0000256" key="16">
    <source>
        <dbReference type="ARBA" id="ARBA00029709"/>
    </source>
</evidence>
<dbReference type="PROSITE" id="PS51193">
    <property type="entry name" value="HELICASE_ATP_BIND_2"/>
    <property type="match status" value="1"/>
</dbReference>
<dbReference type="GO" id="GO:0005524">
    <property type="term" value="F:ATP binding"/>
    <property type="evidence" value="ECO:0007669"/>
    <property type="project" value="UniProtKB-KW"/>
</dbReference>
<keyword evidence="22" id="KW-1133">Transmembrane helix</keyword>
<evidence type="ECO:0000313" key="24">
    <source>
        <dbReference type="EMBL" id="QIW99732.1"/>
    </source>
</evidence>
<comment type="cofactor">
    <cofactor evidence="1">
        <name>[4Fe-4S] cluster</name>
        <dbReference type="ChEBI" id="CHEBI:49883"/>
    </cofactor>
</comment>
<evidence type="ECO:0000256" key="20">
    <source>
        <dbReference type="ARBA" id="ARBA00045702"/>
    </source>
</evidence>
<keyword evidence="7" id="KW-0547">Nucleotide-binding</keyword>
<dbReference type="GO" id="GO:0005634">
    <property type="term" value="C:nucleus"/>
    <property type="evidence" value="ECO:0007669"/>
    <property type="project" value="UniProtKB-SubCell"/>
</dbReference>
<dbReference type="PANTHER" id="PTHR11472">
    <property type="entry name" value="DNA REPAIR DEAD HELICASE RAD3/XP-D SUBFAMILY MEMBER"/>
    <property type="match status" value="1"/>
</dbReference>
<evidence type="ECO:0000256" key="3">
    <source>
        <dbReference type="ARBA" id="ARBA00008435"/>
    </source>
</evidence>
<dbReference type="GO" id="GO:0046872">
    <property type="term" value="F:metal ion binding"/>
    <property type="evidence" value="ECO:0007669"/>
    <property type="project" value="UniProtKB-KW"/>
</dbReference>
<dbReference type="AlphaFoldDB" id="A0A6H0XY98"/>
<keyword evidence="9" id="KW-0347">Helicase</keyword>
<keyword evidence="22" id="KW-0812">Transmembrane</keyword>
<dbReference type="SMART" id="SM00488">
    <property type="entry name" value="DEXDc2"/>
    <property type="match status" value="1"/>
</dbReference>
<evidence type="ECO:0000256" key="10">
    <source>
        <dbReference type="ARBA" id="ARBA00022840"/>
    </source>
</evidence>
<sequence length="978" mass="109287">MVLLKVTETVAEAVKTYRNLQKQQDDVLLGRLAAVEVEGPIEHRDLVTLSRLLVHHHQGEGHAANERQWRLDTLLTGVTIYIPPPPAKPEPSAEYKALMRRLRNEEEQRQYDRMTEVPQKESFAARLPTGFNPQLAHGRSDVPEIDDVTYQDINRQLTLIINVLVTVIASGVTIWQTSMNMSPKNFYHPFQPYEIQQEFMQAVYDCIEDGKVGIFESPTGTGKSLSLICGSLTWLREHKRKLFDASMQDADADDDEPAWLLEHARTTRHKEALALRAEFEARLAQMQASEKALRRQLNAPEFARKRTKVVEEDINEDTFVLDDYNSDDEHERAAETSTYSAGTAKLLEQLGLLNHGPDKKDKLDNEEEVKVFFCSRTHSQLSQLVGELRRVRLPSTLPPEQSSDAELPERLRQIALGSRKNLCINPRVSKLSSMTAINERCLELQRSGPDSRCQYLPKQDTPDLLLDFRDSALASIRDIEDLALVGKTLGVCPYYASRSAIGPAEVVTLPYPLLLQKASRDALGISIKDSVVVIDEAHNLVSAVESAYMTQISDGQLRTARANLIAYLQKFRTRLAEATEPTSLRSGGKLLPQSLLAGKGIDQINLPKLVRYITDSRIARKVEGYTTRSKIEAGSESHNLETPTLTMLANFALSLINPAAEGSFFWSKEGDSIVLKYLLLDPSQHFSDIVDEARAVILAGGTMSPMSDHIQQLFPHLTDVRTLSCGHIVPASSLLVRTLPADASGSLDFNYRTRSDTKLMQRVGRMLCSMAQNVLGGMVVFFSSYSYLEAMHLEWRSSGILAKLNACKKIFFDSRTHSADATFQAYSEAVRVNTHGAVLCSVIGGKLSEGINFSDELGRCVVVIGLPYPNLETPEWKAKIQYLEQQASRPGQERASISREFAENACMRAVNQAIGRAIRHKNDWAGTVLIDSRYAQSRIQAKLPAWIRGSLPPPTQNAGGRAVEELNEDIRLFFDAHR</sequence>
<evidence type="ECO:0000256" key="21">
    <source>
        <dbReference type="ARBA" id="ARBA00048954"/>
    </source>
</evidence>
<dbReference type="GO" id="GO:0003677">
    <property type="term" value="F:DNA binding"/>
    <property type="evidence" value="ECO:0007669"/>
    <property type="project" value="InterPro"/>
</dbReference>
<comment type="function">
    <text evidence="20">ATP-dependent DNA helicase important for chromosome transmission and normal cell cycle progression in G(2)/M. May have a role in changing DNA topology to allow the loading of proteins involved in maintaining sister chromatid cohesion in the vicinity of the centromeres. Has a specific role in chromosome segregation during meiosis II.</text>
</comment>